<feature type="compositionally biased region" description="Low complexity" evidence="7">
    <location>
        <begin position="382"/>
        <end position="397"/>
    </location>
</feature>
<dbReference type="EMBL" id="GL385396">
    <property type="protein sequence ID" value="EJT78376.1"/>
    <property type="molecule type" value="Genomic_DNA"/>
</dbReference>
<dbReference type="InterPro" id="IPR042098">
    <property type="entry name" value="TauD-like_sf"/>
</dbReference>
<evidence type="ECO:0000256" key="6">
    <source>
        <dbReference type="ARBA" id="ARBA00023004"/>
    </source>
</evidence>
<dbReference type="InterPro" id="IPR051323">
    <property type="entry name" value="AtsK-like"/>
</dbReference>
<dbReference type="Pfam" id="PF02668">
    <property type="entry name" value="TauD"/>
    <property type="match status" value="1"/>
</dbReference>
<evidence type="ECO:0000259" key="8">
    <source>
        <dbReference type="Pfam" id="PF02668"/>
    </source>
</evidence>
<dbReference type="InterPro" id="IPR003819">
    <property type="entry name" value="TauD/TfdA-like"/>
</dbReference>
<dbReference type="GO" id="GO:0046872">
    <property type="term" value="F:metal ion binding"/>
    <property type="evidence" value="ECO:0007669"/>
    <property type="project" value="UniProtKB-KW"/>
</dbReference>
<evidence type="ECO:0000256" key="2">
    <source>
        <dbReference type="ARBA" id="ARBA00005896"/>
    </source>
</evidence>
<reference evidence="10" key="4">
    <citation type="journal article" date="2015" name="G3 (Bethesda)">
        <title>Genome sequences of three phytopathogenic species of the Magnaporthaceae family of fungi.</title>
        <authorList>
            <person name="Okagaki L.H."/>
            <person name="Nunes C.C."/>
            <person name="Sailsbery J."/>
            <person name="Clay B."/>
            <person name="Brown D."/>
            <person name="John T."/>
            <person name="Oh Y."/>
            <person name="Young N."/>
            <person name="Fitzgerald M."/>
            <person name="Haas B.J."/>
            <person name="Zeng Q."/>
            <person name="Young S."/>
            <person name="Adiconis X."/>
            <person name="Fan L."/>
            <person name="Levin J.Z."/>
            <person name="Mitchell T.K."/>
            <person name="Okubara P.A."/>
            <person name="Farman M.L."/>
            <person name="Kohn L.M."/>
            <person name="Birren B."/>
            <person name="Ma L.-J."/>
            <person name="Dean R.A."/>
        </authorList>
    </citation>
    <scope>NUCLEOTIDE SEQUENCE</scope>
    <source>
        <strain evidence="10">R3-111a-1</strain>
    </source>
</reference>
<evidence type="ECO:0000256" key="1">
    <source>
        <dbReference type="ARBA" id="ARBA00001954"/>
    </source>
</evidence>
<evidence type="ECO:0000256" key="4">
    <source>
        <dbReference type="ARBA" id="ARBA00022964"/>
    </source>
</evidence>
<evidence type="ECO:0000313" key="11">
    <source>
        <dbReference type="Proteomes" id="UP000006039"/>
    </source>
</evidence>
<dbReference type="GO" id="GO:0005737">
    <property type="term" value="C:cytoplasm"/>
    <property type="evidence" value="ECO:0007669"/>
    <property type="project" value="TreeGrafter"/>
</dbReference>
<dbReference type="eggNOG" id="ENOG502SKCE">
    <property type="taxonomic scope" value="Eukaryota"/>
</dbReference>
<accession>J3NQC0</accession>
<proteinExistence type="inferred from homology"/>
<feature type="domain" description="TauD/TfdA-like" evidence="8">
    <location>
        <begin position="28"/>
        <end position="319"/>
    </location>
</feature>
<evidence type="ECO:0000313" key="10">
    <source>
        <dbReference type="EnsemblFungi" id="EJT78376"/>
    </source>
</evidence>
<feature type="compositionally biased region" description="Basic and acidic residues" evidence="7">
    <location>
        <begin position="333"/>
        <end position="348"/>
    </location>
</feature>
<reference evidence="9" key="3">
    <citation type="submission" date="2010-09" db="EMBL/GenBank/DDBJ databases">
        <title>Annotation of Gaeumannomyces graminis var. tritici R3-111a-1.</title>
        <authorList>
            <consortium name="The Broad Institute Genome Sequencing Platform"/>
            <person name="Ma L.-J."/>
            <person name="Dead R."/>
            <person name="Young S.K."/>
            <person name="Zeng Q."/>
            <person name="Gargeya S."/>
            <person name="Fitzgerald M."/>
            <person name="Haas B."/>
            <person name="Abouelleil A."/>
            <person name="Alvarado L."/>
            <person name="Arachchi H.M."/>
            <person name="Berlin A."/>
            <person name="Brown A."/>
            <person name="Chapman S.B."/>
            <person name="Chen Z."/>
            <person name="Dunbar C."/>
            <person name="Freedman E."/>
            <person name="Gearin G."/>
            <person name="Gellesch M."/>
            <person name="Goldberg J."/>
            <person name="Griggs A."/>
            <person name="Gujja S."/>
            <person name="Heiman D."/>
            <person name="Howarth C."/>
            <person name="Larson L."/>
            <person name="Lui A."/>
            <person name="MacDonald P.J.P."/>
            <person name="Mehta T."/>
            <person name="Montmayeur A."/>
            <person name="Murphy C."/>
            <person name="Neiman D."/>
            <person name="Pearson M."/>
            <person name="Priest M."/>
            <person name="Roberts A."/>
            <person name="Saif S."/>
            <person name="Shea T."/>
            <person name="Shenoy N."/>
            <person name="Sisk P."/>
            <person name="Stolte C."/>
            <person name="Sykes S."/>
            <person name="Yandava C."/>
            <person name="Wortman J."/>
            <person name="Nusbaum C."/>
            <person name="Birren B."/>
        </authorList>
    </citation>
    <scope>NUCLEOTIDE SEQUENCE</scope>
    <source>
        <strain evidence="9">R3-111a-1</strain>
    </source>
</reference>
<dbReference type="VEuPathDB" id="FungiDB:GGTG_03477"/>
<keyword evidence="5" id="KW-0560">Oxidoreductase</keyword>
<name>J3NQC0_GAET3</name>
<protein>
    <recommendedName>
        <fullName evidence="8">TauD/TfdA-like domain-containing protein</fullName>
    </recommendedName>
</protein>
<organism evidence="9">
    <name type="scientific">Gaeumannomyces tritici (strain R3-111a-1)</name>
    <name type="common">Wheat and barley take-all root rot fungus</name>
    <name type="synonym">Gaeumannomyces graminis var. tritici</name>
    <dbReference type="NCBI Taxonomy" id="644352"/>
    <lineage>
        <taxon>Eukaryota</taxon>
        <taxon>Fungi</taxon>
        <taxon>Dikarya</taxon>
        <taxon>Ascomycota</taxon>
        <taxon>Pezizomycotina</taxon>
        <taxon>Sordariomycetes</taxon>
        <taxon>Sordariomycetidae</taxon>
        <taxon>Magnaporthales</taxon>
        <taxon>Magnaporthaceae</taxon>
        <taxon>Gaeumannomyces</taxon>
    </lineage>
</organism>
<dbReference type="GeneID" id="20343935"/>
<dbReference type="AlphaFoldDB" id="J3NQC0"/>
<gene>
    <name evidence="10" type="primary">20343935</name>
    <name evidence="9" type="ORF">GGTG_03477</name>
</gene>
<evidence type="ECO:0000256" key="5">
    <source>
        <dbReference type="ARBA" id="ARBA00023002"/>
    </source>
</evidence>
<dbReference type="PANTHER" id="PTHR30468">
    <property type="entry name" value="ALPHA-KETOGLUTARATE-DEPENDENT SULFONATE DIOXYGENASE"/>
    <property type="match status" value="1"/>
</dbReference>
<dbReference type="Proteomes" id="UP000006039">
    <property type="component" value="Unassembled WGS sequence"/>
</dbReference>
<reference evidence="11" key="1">
    <citation type="submission" date="2010-07" db="EMBL/GenBank/DDBJ databases">
        <title>The genome sequence of Gaeumannomyces graminis var. tritici strain R3-111a-1.</title>
        <authorList>
            <consortium name="The Broad Institute Genome Sequencing Platform"/>
            <person name="Ma L.-J."/>
            <person name="Dead R."/>
            <person name="Young S."/>
            <person name="Zeng Q."/>
            <person name="Koehrsen M."/>
            <person name="Alvarado L."/>
            <person name="Berlin A."/>
            <person name="Chapman S.B."/>
            <person name="Chen Z."/>
            <person name="Freedman E."/>
            <person name="Gellesch M."/>
            <person name="Goldberg J."/>
            <person name="Griggs A."/>
            <person name="Gujja S."/>
            <person name="Heilman E.R."/>
            <person name="Heiman D."/>
            <person name="Hepburn T."/>
            <person name="Howarth C."/>
            <person name="Jen D."/>
            <person name="Larson L."/>
            <person name="Mehta T."/>
            <person name="Neiman D."/>
            <person name="Pearson M."/>
            <person name="Roberts A."/>
            <person name="Saif S."/>
            <person name="Shea T."/>
            <person name="Shenoy N."/>
            <person name="Sisk P."/>
            <person name="Stolte C."/>
            <person name="Sykes S."/>
            <person name="Walk T."/>
            <person name="White J."/>
            <person name="Yandava C."/>
            <person name="Haas B."/>
            <person name="Nusbaum C."/>
            <person name="Birren B."/>
        </authorList>
    </citation>
    <scope>NUCLEOTIDE SEQUENCE [LARGE SCALE GENOMIC DNA]</scope>
    <source>
        <strain evidence="11">R3-111a-1</strain>
    </source>
</reference>
<dbReference type="PANTHER" id="PTHR30468:SF10">
    <property type="entry name" value="TAUD_TFDA-LIKE DOMAIN-CONTAINING PROTEIN"/>
    <property type="match status" value="1"/>
</dbReference>
<feature type="region of interest" description="Disordered" evidence="7">
    <location>
        <begin position="328"/>
        <end position="397"/>
    </location>
</feature>
<keyword evidence="4" id="KW-0223">Dioxygenase</keyword>
<dbReference type="OrthoDB" id="10257314at2759"/>
<reference evidence="10" key="5">
    <citation type="submission" date="2018-04" db="UniProtKB">
        <authorList>
            <consortium name="EnsemblFungi"/>
        </authorList>
    </citation>
    <scope>IDENTIFICATION</scope>
    <source>
        <strain evidence="10">R3-111a-1</strain>
    </source>
</reference>
<evidence type="ECO:0000256" key="7">
    <source>
        <dbReference type="SAM" id="MobiDB-lite"/>
    </source>
</evidence>
<dbReference type="RefSeq" id="XP_009219521.1">
    <property type="nucleotide sequence ID" value="XM_009221257.1"/>
</dbReference>
<keyword evidence="6" id="KW-0408">Iron</keyword>
<keyword evidence="3" id="KW-0479">Metal-binding</keyword>
<dbReference type="EnsemblFungi" id="EJT78376">
    <property type="protein sequence ID" value="EJT78376"/>
    <property type="gene ID" value="GGTG_03477"/>
</dbReference>
<dbReference type="SUPFAM" id="SSF51197">
    <property type="entry name" value="Clavaminate synthase-like"/>
    <property type="match status" value="1"/>
</dbReference>
<keyword evidence="11" id="KW-1185">Reference proteome</keyword>
<evidence type="ECO:0000313" key="9">
    <source>
        <dbReference type="EMBL" id="EJT78376.1"/>
    </source>
</evidence>
<reference evidence="9" key="2">
    <citation type="submission" date="2010-07" db="EMBL/GenBank/DDBJ databases">
        <authorList>
            <consortium name="The Broad Institute Genome Sequencing Platform"/>
            <consortium name="Broad Institute Genome Sequencing Center for Infectious Disease"/>
            <person name="Ma L.-J."/>
            <person name="Dead R."/>
            <person name="Young S."/>
            <person name="Zeng Q."/>
            <person name="Koehrsen M."/>
            <person name="Alvarado L."/>
            <person name="Berlin A."/>
            <person name="Chapman S.B."/>
            <person name="Chen Z."/>
            <person name="Freedman E."/>
            <person name="Gellesch M."/>
            <person name="Goldberg J."/>
            <person name="Griggs A."/>
            <person name="Gujja S."/>
            <person name="Heilman E.R."/>
            <person name="Heiman D."/>
            <person name="Hepburn T."/>
            <person name="Howarth C."/>
            <person name="Jen D."/>
            <person name="Larson L."/>
            <person name="Mehta T."/>
            <person name="Neiman D."/>
            <person name="Pearson M."/>
            <person name="Roberts A."/>
            <person name="Saif S."/>
            <person name="Shea T."/>
            <person name="Shenoy N."/>
            <person name="Sisk P."/>
            <person name="Stolte C."/>
            <person name="Sykes S."/>
            <person name="Walk T."/>
            <person name="White J."/>
            <person name="Yandava C."/>
            <person name="Haas B."/>
            <person name="Nusbaum C."/>
            <person name="Birren B."/>
        </authorList>
    </citation>
    <scope>NUCLEOTIDE SEQUENCE</scope>
    <source>
        <strain evidence="9">R3-111a-1</strain>
    </source>
</reference>
<dbReference type="HOGENOM" id="CLU_036005_1_0_1"/>
<dbReference type="GO" id="GO:0016706">
    <property type="term" value="F:2-oxoglutarate-dependent dioxygenase activity"/>
    <property type="evidence" value="ECO:0007669"/>
    <property type="project" value="TreeGrafter"/>
</dbReference>
<evidence type="ECO:0000256" key="3">
    <source>
        <dbReference type="ARBA" id="ARBA00022723"/>
    </source>
</evidence>
<dbReference type="STRING" id="644352.J3NQC0"/>
<sequence>MAQAKGCTRLKLSGALDKFSYEETTPITGREYLDVNIVDDLINAENADDLLRDLAITISTRGVVFFRSQTNLTNELQKELVHRLGQLAGKPAESSVHTFPLAPAYVPEGGTADRQISYVNSVGFKYMFDKMPNMDKRRFDAAEWHTDIQFEPVPADYTSLRVIKLPETGGDTLWASGYELYNRLSGPYRDFVDRLTVTCRADCVLMAIRNRGEKIEDGERGNPLNLGTALTAVHPVVRTNPVTGWRSVFALGQFSKRINEVNPIESEELLKKFYNMIQDNHDLQCRFKWRNPHDIAIWDNRSVFHRATFDYMDLGERSGNRAVGIGEVPFFDPESKSKAEAEGKEKPKSQVPTKDAVNGNGKAPTTGCHGMPMGGNNHHDMAMGQGHNGMAMAGHGH</sequence>
<comment type="cofactor">
    <cofactor evidence="1">
        <name>Fe(2+)</name>
        <dbReference type="ChEBI" id="CHEBI:29033"/>
    </cofactor>
</comment>
<dbReference type="Gene3D" id="3.60.130.10">
    <property type="entry name" value="Clavaminate synthase-like"/>
    <property type="match status" value="1"/>
</dbReference>
<comment type="similarity">
    <text evidence="2">Belongs to the TfdA dioxygenase family.</text>
</comment>